<evidence type="ECO:0000256" key="4">
    <source>
        <dbReference type="PROSITE-ProRule" id="PRU00433"/>
    </source>
</evidence>
<evidence type="ECO:0000256" key="2">
    <source>
        <dbReference type="ARBA" id="ARBA00022723"/>
    </source>
</evidence>
<evidence type="ECO:0000313" key="8">
    <source>
        <dbReference type="Proteomes" id="UP001589799"/>
    </source>
</evidence>
<feature type="chain" id="PRO_5045494724" evidence="5">
    <location>
        <begin position="23"/>
        <end position="232"/>
    </location>
</feature>
<comment type="caution">
    <text evidence="7">The sequence shown here is derived from an EMBL/GenBank/DDBJ whole genome shotgun (WGS) entry which is preliminary data.</text>
</comment>
<evidence type="ECO:0000313" key="7">
    <source>
        <dbReference type="EMBL" id="MFC0339731.1"/>
    </source>
</evidence>
<dbReference type="RefSeq" id="WP_377697417.1">
    <property type="nucleotide sequence ID" value="NZ_JBHLWE010000009.1"/>
</dbReference>
<dbReference type="SUPFAM" id="SSF46626">
    <property type="entry name" value="Cytochrome c"/>
    <property type="match status" value="1"/>
</dbReference>
<sequence>MIATTTVRALALSLAFAGAAFAQPADAPSTAPAAAAEPNRGSSTPIPEGATSVEMKANAAGSAVATGAGAVTAGQTIDVIKPTVPGLDLTPDRMENGRWYNADGIPVPNIQDGVVDYATFSGYRRYHAECHVCHGPDGEGSTYAPALKDSVTHRIDYYQYQEAVASGIQNVNNAANQVMPAFGTNRNVWCYVDDIYVYLLARGTEAIPRGRPADKADKSEEFAAQEASCMEG</sequence>
<dbReference type="Proteomes" id="UP001589799">
    <property type="component" value="Unassembled WGS sequence"/>
</dbReference>
<keyword evidence="2 4" id="KW-0479">Metal-binding</keyword>
<dbReference type="InterPro" id="IPR022411">
    <property type="entry name" value="C-typ_cyt_methanol_metab-rel"/>
</dbReference>
<organism evidence="7 8">
    <name type="scientific">Paracoccus niistensis</name>
    <dbReference type="NCBI Taxonomy" id="632935"/>
    <lineage>
        <taxon>Bacteria</taxon>
        <taxon>Pseudomonadati</taxon>
        <taxon>Pseudomonadota</taxon>
        <taxon>Alphaproteobacteria</taxon>
        <taxon>Rhodobacterales</taxon>
        <taxon>Paracoccaceae</taxon>
        <taxon>Paracoccus</taxon>
    </lineage>
</organism>
<proteinExistence type="predicted"/>
<feature type="domain" description="Cytochrome c" evidence="6">
    <location>
        <begin position="108"/>
        <end position="203"/>
    </location>
</feature>
<evidence type="ECO:0000259" key="6">
    <source>
        <dbReference type="PROSITE" id="PS51007"/>
    </source>
</evidence>
<evidence type="ECO:0000256" key="1">
    <source>
        <dbReference type="ARBA" id="ARBA00022617"/>
    </source>
</evidence>
<dbReference type="PROSITE" id="PS51007">
    <property type="entry name" value="CYTC"/>
    <property type="match status" value="1"/>
</dbReference>
<reference evidence="7 8" key="1">
    <citation type="submission" date="2024-09" db="EMBL/GenBank/DDBJ databases">
        <authorList>
            <person name="Sun Q."/>
            <person name="Mori K."/>
        </authorList>
    </citation>
    <scope>NUCLEOTIDE SEQUENCE [LARGE SCALE GENOMIC DNA]</scope>
    <source>
        <strain evidence="7 8">KCTC 22789</strain>
    </source>
</reference>
<dbReference type="NCBIfam" id="TIGR03874">
    <property type="entry name" value="4cys_cytochr"/>
    <property type="match status" value="1"/>
</dbReference>
<dbReference type="InterPro" id="IPR036909">
    <property type="entry name" value="Cyt_c-like_dom_sf"/>
</dbReference>
<dbReference type="InterPro" id="IPR009056">
    <property type="entry name" value="Cyt_c-like_dom"/>
</dbReference>
<accession>A0ABV6I0W3</accession>
<gene>
    <name evidence="7" type="ORF">ACFFII_02990</name>
</gene>
<dbReference type="EMBL" id="JBHLWE010000009">
    <property type="protein sequence ID" value="MFC0339731.1"/>
    <property type="molecule type" value="Genomic_DNA"/>
</dbReference>
<keyword evidence="5" id="KW-0732">Signal</keyword>
<protein>
    <submittedName>
        <fullName evidence="7">C-type cytochrome, methanol metabolism-related</fullName>
    </submittedName>
</protein>
<name>A0ABV6I0W3_9RHOB</name>
<dbReference type="Gene3D" id="1.10.760.10">
    <property type="entry name" value="Cytochrome c-like domain"/>
    <property type="match status" value="1"/>
</dbReference>
<keyword evidence="8" id="KW-1185">Reference proteome</keyword>
<evidence type="ECO:0000256" key="5">
    <source>
        <dbReference type="SAM" id="SignalP"/>
    </source>
</evidence>
<evidence type="ECO:0000256" key="3">
    <source>
        <dbReference type="ARBA" id="ARBA00023004"/>
    </source>
</evidence>
<keyword evidence="3 4" id="KW-0408">Iron</keyword>
<keyword evidence="1 4" id="KW-0349">Heme</keyword>
<feature type="signal peptide" evidence="5">
    <location>
        <begin position="1"/>
        <end position="22"/>
    </location>
</feature>